<comment type="caution">
    <text evidence="1">The sequence shown here is derived from an EMBL/GenBank/DDBJ whole genome shotgun (WGS) entry which is preliminary data.</text>
</comment>
<name>A0A3R7C7B4_CLOSI</name>
<gene>
    <name evidence="1" type="ORF">CSKR_100608</name>
</gene>
<organism evidence="1 2">
    <name type="scientific">Clonorchis sinensis</name>
    <name type="common">Chinese liver fluke</name>
    <dbReference type="NCBI Taxonomy" id="79923"/>
    <lineage>
        <taxon>Eukaryota</taxon>
        <taxon>Metazoa</taxon>
        <taxon>Spiralia</taxon>
        <taxon>Lophotrochozoa</taxon>
        <taxon>Platyhelminthes</taxon>
        <taxon>Trematoda</taxon>
        <taxon>Digenea</taxon>
        <taxon>Opisthorchiida</taxon>
        <taxon>Opisthorchiata</taxon>
        <taxon>Opisthorchiidae</taxon>
        <taxon>Clonorchis</taxon>
    </lineage>
</organism>
<keyword evidence="2" id="KW-1185">Reference proteome</keyword>
<accession>A0A3R7C7B4</accession>
<dbReference type="InParanoid" id="A0A3R7C7B4"/>
<evidence type="ECO:0000313" key="1">
    <source>
        <dbReference type="EMBL" id="KAG5449306.1"/>
    </source>
</evidence>
<protein>
    <submittedName>
        <fullName evidence="1">Uncharacterized protein</fullName>
    </submittedName>
</protein>
<sequence length="341" mass="40016">MPNHRLPKRVLFSMPNSEWRKQRGGQPLTWQKGMKEITKRLGAVGATRLPGWGPRDPQCAWLETLQDMAANRCQWRSCCQFLSRFPEWVFGGCIYQIAQDSEEFGDKGMILKCKTKQNTLICKQIWLCERLTWNPAESLVCDVSRQLNVLHQDASCSRCYDIRNMAIHVYSRANHSAQPRYVTGWSFEESGLSFTSLKCERIHLLRSKNSDASSVFRWNNGNTLTSHVRYCTFSGMFLIKQISGSKRYDKRKQSISTYTLVCISIWFSRETQLNLSFVILFNWMCHTKTTWCFIWCNIRDIIVHFHRGNYSHIYWKLFEFRGIWVKVEHKDDHYSGTAPTC</sequence>
<reference evidence="1 2" key="1">
    <citation type="journal article" date="2018" name="Biotechnol. Adv.">
        <title>Improved genomic resources and new bioinformatic workflow for the carcinogenic parasite Clonorchis sinensis: Biotechnological implications.</title>
        <authorList>
            <person name="Wang D."/>
            <person name="Korhonen P.K."/>
            <person name="Gasser R.B."/>
            <person name="Young N.D."/>
        </authorList>
    </citation>
    <scope>NUCLEOTIDE SEQUENCE [LARGE SCALE GENOMIC DNA]</scope>
    <source>
        <strain evidence="1">Cs-k2</strain>
    </source>
</reference>
<reference evidence="1 2" key="2">
    <citation type="journal article" date="2021" name="Genomics">
        <title>High-quality reference genome for Clonorchis sinensis.</title>
        <authorList>
            <person name="Young N.D."/>
            <person name="Stroehlein A.J."/>
            <person name="Kinkar L."/>
            <person name="Wang T."/>
            <person name="Sohn W.M."/>
            <person name="Chang B.C.H."/>
            <person name="Kaur P."/>
            <person name="Weisz D."/>
            <person name="Dudchenko O."/>
            <person name="Aiden E.L."/>
            <person name="Korhonen P.K."/>
            <person name="Gasser R.B."/>
        </authorList>
    </citation>
    <scope>NUCLEOTIDE SEQUENCE [LARGE SCALE GENOMIC DNA]</scope>
    <source>
        <strain evidence="1">Cs-k2</strain>
    </source>
</reference>
<evidence type="ECO:0000313" key="2">
    <source>
        <dbReference type="Proteomes" id="UP000286415"/>
    </source>
</evidence>
<dbReference type="Proteomes" id="UP000286415">
    <property type="component" value="Unassembled WGS sequence"/>
</dbReference>
<proteinExistence type="predicted"/>
<dbReference type="AlphaFoldDB" id="A0A3R7C7B4"/>
<dbReference type="EMBL" id="NIRI02000042">
    <property type="protein sequence ID" value="KAG5449306.1"/>
    <property type="molecule type" value="Genomic_DNA"/>
</dbReference>